<organism evidence="1 2">
    <name type="scientific">Dermacentor silvarum</name>
    <name type="common">Tick</name>
    <dbReference type="NCBI Taxonomy" id="543639"/>
    <lineage>
        <taxon>Eukaryota</taxon>
        <taxon>Metazoa</taxon>
        <taxon>Ecdysozoa</taxon>
        <taxon>Arthropoda</taxon>
        <taxon>Chelicerata</taxon>
        <taxon>Arachnida</taxon>
        <taxon>Acari</taxon>
        <taxon>Parasitiformes</taxon>
        <taxon>Ixodida</taxon>
        <taxon>Ixodoidea</taxon>
        <taxon>Ixodidae</taxon>
        <taxon>Rhipicephalinae</taxon>
        <taxon>Dermacentor</taxon>
    </lineage>
</organism>
<evidence type="ECO:0000313" key="2">
    <source>
        <dbReference type="Proteomes" id="UP000821865"/>
    </source>
</evidence>
<reference evidence="1" key="1">
    <citation type="submission" date="2020-05" db="EMBL/GenBank/DDBJ databases">
        <title>Large-scale comparative analyses of tick genomes elucidate their genetic diversity and vector capacities.</title>
        <authorList>
            <person name="Jia N."/>
            <person name="Wang J."/>
            <person name="Shi W."/>
            <person name="Du L."/>
            <person name="Sun Y."/>
            <person name="Zhan W."/>
            <person name="Jiang J."/>
            <person name="Wang Q."/>
            <person name="Zhang B."/>
            <person name="Ji P."/>
            <person name="Sakyi L.B."/>
            <person name="Cui X."/>
            <person name="Yuan T."/>
            <person name="Jiang B."/>
            <person name="Yang W."/>
            <person name="Lam T.T.-Y."/>
            <person name="Chang Q."/>
            <person name="Ding S."/>
            <person name="Wang X."/>
            <person name="Zhu J."/>
            <person name="Ruan X."/>
            <person name="Zhao L."/>
            <person name="Wei J."/>
            <person name="Que T."/>
            <person name="Du C."/>
            <person name="Cheng J."/>
            <person name="Dai P."/>
            <person name="Han X."/>
            <person name="Huang E."/>
            <person name="Gao Y."/>
            <person name="Liu J."/>
            <person name="Shao H."/>
            <person name="Ye R."/>
            <person name="Li L."/>
            <person name="Wei W."/>
            <person name="Wang X."/>
            <person name="Wang C."/>
            <person name="Yang T."/>
            <person name="Huo Q."/>
            <person name="Li W."/>
            <person name="Guo W."/>
            <person name="Chen H."/>
            <person name="Zhou L."/>
            <person name="Ni X."/>
            <person name="Tian J."/>
            <person name="Zhou Y."/>
            <person name="Sheng Y."/>
            <person name="Liu T."/>
            <person name="Pan Y."/>
            <person name="Xia L."/>
            <person name="Li J."/>
            <person name="Zhao F."/>
            <person name="Cao W."/>
        </authorList>
    </citation>
    <scope>NUCLEOTIDE SEQUENCE</scope>
    <source>
        <strain evidence="1">Dsil-2018</strain>
    </source>
</reference>
<protein>
    <submittedName>
        <fullName evidence="1">Uncharacterized protein</fullName>
    </submittedName>
</protein>
<sequence length="734" mass="81613">MAGKDAGKQDTSLKELRDLAKALETFRRDIRAETREIKDGISELKDGVSYCTDICNDVKDTAAEIKNLRMEMQQLLKQNMDLKAENAKLTQRCEELEQYQRLNNLEVKGAPTGSNPLTVIKKIGESVGECVEDDDIDTCHWVRTPKPGVQNIIVRFVRRSKRNALLSKSVQVNLTIKETKDEGLQVDIQDVPLTSTPVKRRRILDEPSFAASPILSPVPSNVDTTGSLYQPDELTHTLDSTLDEDDEDDGDMGDVELPGYYLIFHTCLMVLLKLCRTCLSTACTVKLRRSGTRIIAKVECPNMHTYTWSSQPLVGDKPKGNIDLATALLFSGSSVASSLRMMRLMGVKVISEQCFFNYQKAYLLPAVNMVWDEHQREVMASLEGSIQLCGDGRCDSPGHSAKFMTYTFLCPDAKKIVHTEQVQVRENDEITSSTQMEKEGLIRGLSFLTEQNVSIASLTTDRHPGIKTYMRLHQGGIMHYFDVWHVAKGIRKKINAASRKGGCSSLKEWIQAIVNHLYWCACACGGDGDLVVAAWGSILNHTVNIHEGHNDLFPRCLHGPPRRISWLSAGSPAYKALKAIVTAPLLLRDIRQLSPSAQTYSLESFHSVLNGFAPKSTAFTYEGIKARTLIAALHFNENSEREQSHTAQGESQWHTKTSKAKPGISAYELKTAATFCYVQGLTNQVLNLCTLYPSFREALAQAPVKAPPAYAPPAEERPSKSELVAAHKARFAKH</sequence>
<comment type="caution">
    <text evidence="1">The sequence shown here is derived from an EMBL/GenBank/DDBJ whole genome shotgun (WGS) entry which is preliminary data.</text>
</comment>
<name>A0ACB8C7Z5_DERSI</name>
<dbReference type="EMBL" id="CM023477">
    <property type="protein sequence ID" value="KAH7937000.1"/>
    <property type="molecule type" value="Genomic_DNA"/>
</dbReference>
<proteinExistence type="predicted"/>
<dbReference type="Proteomes" id="UP000821865">
    <property type="component" value="Chromosome 8"/>
</dbReference>
<gene>
    <name evidence="1" type="ORF">HPB49_007075</name>
</gene>
<evidence type="ECO:0000313" key="1">
    <source>
        <dbReference type="EMBL" id="KAH7937000.1"/>
    </source>
</evidence>
<keyword evidence="2" id="KW-1185">Reference proteome</keyword>
<accession>A0ACB8C7Z5</accession>